<dbReference type="RefSeq" id="XP_051359321.1">
    <property type="nucleotide sequence ID" value="XM_051509667.1"/>
</dbReference>
<evidence type="ECO:0000256" key="5">
    <source>
        <dbReference type="ARBA" id="ARBA00022989"/>
    </source>
</evidence>
<dbReference type="PANTHER" id="PTHR23501:SF12">
    <property type="entry name" value="MAJOR FACILITATOR SUPERFAMILY (MFS) PROFILE DOMAIN-CONTAINING PROTEIN-RELATED"/>
    <property type="match status" value="1"/>
</dbReference>
<dbReference type="AlphaFoldDB" id="A0A9P9XVE6"/>
<evidence type="ECO:0000256" key="7">
    <source>
        <dbReference type="SAM" id="Phobius"/>
    </source>
</evidence>
<feature type="transmembrane region" description="Helical" evidence="7">
    <location>
        <begin position="100"/>
        <end position="119"/>
    </location>
</feature>
<feature type="transmembrane region" description="Helical" evidence="7">
    <location>
        <begin position="232"/>
        <end position="255"/>
    </location>
</feature>
<keyword evidence="4 7" id="KW-0812">Transmembrane</keyword>
<keyword evidence="10" id="KW-1185">Reference proteome</keyword>
<evidence type="ECO:0000256" key="2">
    <source>
        <dbReference type="ARBA" id="ARBA00007520"/>
    </source>
</evidence>
<sequence>MSTMTRAPSSQGPSPVRNTHIAHPRAGMAPWEWKGAMAVFLLTSAISGYDVSNVANIQTQMYAAFGNIKLFHWVGLSYFLANMAVLSYAHKIIYCFNLKIIYLIHLAIFAAGAAVAGAASNITTVIVGRVIMGIGGSVIQQINMTFIAVFATAEESTGVFGLISAMWATGLVVGGPIGSAFAEDQSATWRWAFYFNLPLVGAAFVGASLSMQSHSLAPKTSIVQRVIKIDPLGVALNAAAPVLLSIAITPHFCIFTTREERAFPMHMLRRLDLIPLWLAAGCAGAAYAVTLYYTPLYFAFARGHDALQQTERILPFVIVFIFVVLLTGGVLLPRLGFYRIIFILAGVFTSAGAAAMAATISDLSTSEAQVMGLEALIGVGLGMHFQHSQGVSNVINKNTRDRVDSSVICNLTQMTGIAILAVAGAIYQNAGFDLLQDAINQDGAFTTHEVREALAGMSSSVWYEDDAEVRVHGVEAVVQVIADEFYIVIASGAICLLCGVFMRWERLDYGTARPKAASTCSDEKAPATV</sequence>
<feature type="transmembrane region" description="Helical" evidence="7">
    <location>
        <begin position="366"/>
        <end position="386"/>
    </location>
</feature>
<dbReference type="Pfam" id="PF07690">
    <property type="entry name" value="MFS_1"/>
    <property type="match status" value="1"/>
</dbReference>
<feature type="transmembrane region" description="Helical" evidence="7">
    <location>
        <begin position="407"/>
        <end position="427"/>
    </location>
</feature>
<comment type="caution">
    <text evidence="9">The sequence shown here is derived from an EMBL/GenBank/DDBJ whole genome shotgun (WGS) entry which is preliminary data.</text>
</comment>
<accession>A0A9P9XVE6</accession>
<keyword evidence="6 7" id="KW-0472">Membrane</keyword>
<evidence type="ECO:0000313" key="10">
    <source>
        <dbReference type="Proteomes" id="UP001055219"/>
    </source>
</evidence>
<evidence type="ECO:0000313" key="9">
    <source>
        <dbReference type="EMBL" id="KAI6778465.1"/>
    </source>
</evidence>
<feature type="transmembrane region" description="Helical" evidence="7">
    <location>
        <begin position="159"/>
        <end position="181"/>
    </location>
</feature>
<feature type="transmembrane region" description="Helical" evidence="7">
    <location>
        <begin position="193"/>
        <end position="212"/>
    </location>
</feature>
<evidence type="ECO:0000259" key="8">
    <source>
        <dbReference type="PROSITE" id="PS50850"/>
    </source>
</evidence>
<feature type="transmembrane region" description="Helical" evidence="7">
    <location>
        <begin position="485"/>
        <end position="504"/>
    </location>
</feature>
<evidence type="ECO:0000256" key="1">
    <source>
        <dbReference type="ARBA" id="ARBA00004141"/>
    </source>
</evidence>
<evidence type="ECO:0000256" key="6">
    <source>
        <dbReference type="ARBA" id="ARBA00023136"/>
    </source>
</evidence>
<protein>
    <submittedName>
        <fullName evidence="9">Transporter-like protein</fullName>
    </submittedName>
</protein>
<dbReference type="GO" id="GO:0022857">
    <property type="term" value="F:transmembrane transporter activity"/>
    <property type="evidence" value="ECO:0007669"/>
    <property type="project" value="InterPro"/>
</dbReference>
<keyword evidence="5 7" id="KW-1133">Transmembrane helix</keyword>
<feature type="transmembrane region" description="Helical" evidence="7">
    <location>
        <begin position="340"/>
        <end position="360"/>
    </location>
</feature>
<dbReference type="PROSITE" id="PS50850">
    <property type="entry name" value="MFS"/>
    <property type="match status" value="1"/>
</dbReference>
<dbReference type="GO" id="GO:0005886">
    <property type="term" value="C:plasma membrane"/>
    <property type="evidence" value="ECO:0007669"/>
    <property type="project" value="TreeGrafter"/>
</dbReference>
<dbReference type="SUPFAM" id="SSF103473">
    <property type="entry name" value="MFS general substrate transporter"/>
    <property type="match status" value="1"/>
</dbReference>
<feature type="transmembrane region" description="Helical" evidence="7">
    <location>
        <begin position="276"/>
        <end position="293"/>
    </location>
</feature>
<reference evidence="9" key="2">
    <citation type="submission" date="2022-07" db="EMBL/GenBank/DDBJ databases">
        <authorList>
            <person name="Goncalves M.F.M."/>
            <person name="Hilario S."/>
            <person name="Van De Peer Y."/>
            <person name="Esteves A.C."/>
            <person name="Alves A."/>
        </authorList>
    </citation>
    <scope>NUCLEOTIDE SEQUENCE</scope>
    <source>
        <strain evidence="9">MUM 19.33</strain>
    </source>
</reference>
<comment type="similarity">
    <text evidence="2">Belongs to the major facilitator superfamily. TCR/Tet family.</text>
</comment>
<evidence type="ECO:0000256" key="3">
    <source>
        <dbReference type="ARBA" id="ARBA00022448"/>
    </source>
</evidence>
<dbReference type="EMBL" id="JAGIXG020000067">
    <property type="protein sequence ID" value="KAI6778465.1"/>
    <property type="molecule type" value="Genomic_DNA"/>
</dbReference>
<feature type="transmembrane region" description="Helical" evidence="7">
    <location>
        <begin position="70"/>
        <end position="88"/>
    </location>
</feature>
<feature type="transmembrane region" description="Helical" evidence="7">
    <location>
        <begin position="131"/>
        <end position="153"/>
    </location>
</feature>
<dbReference type="Proteomes" id="UP001055219">
    <property type="component" value="Unassembled WGS sequence"/>
</dbReference>
<dbReference type="OrthoDB" id="10021397at2759"/>
<dbReference type="GeneID" id="75826880"/>
<name>A0A9P9XVE6_9HYPO</name>
<comment type="subcellular location">
    <subcellularLocation>
        <location evidence="1">Membrane</location>
        <topology evidence="1">Multi-pass membrane protein</topology>
    </subcellularLocation>
</comment>
<feature type="domain" description="Major facilitator superfamily (MFS) profile" evidence="8">
    <location>
        <begin position="36"/>
        <end position="529"/>
    </location>
</feature>
<gene>
    <name evidence="9" type="ORF">J7T54_000360</name>
</gene>
<proteinExistence type="inferred from homology"/>
<organism evidence="9 10">
    <name type="scientific">Emericellopsis cladophorae</name>
    <dbReference type="NCBI Taxonomy" id="2686198"/>
    <lineage>
        <taxon>Eukaryota</taxon>
        <taxon>Fungi</taxon>
        <taxon>Dikarya</taxon>
        <taxon>Ascomycota</taxon>
        <taxon>Pezizomycotina</taxon>
        <taxon>Sordariomycetes</taxon>
        <taxon>Hypocreomycetidae</taxon>
        <taxon>Hypocreales</taxon>
        <taxon>Bionectriaceae</taxon>
        <taxon>Emericellopsis</taxon>
    </lineage>
</organism>
<dbReference type="InterPro" id="IPR020846">
    <property type="entry name" value="MFS_dom"/>
</dbReference>
<reference evidence="9" key="1">
    <citation type="journal article" date="2021" name="J Fungi (Basel)">
        <title>Genomic and Metabolomic Analyses of the Marine Fungus Emericellopsis cladophorae: Insights into Saltwater Adaptability Mechanisms and Its Biosynthetic Potential.</title>
        <authorList>
            <person name="Goncalves M.F.M."/>
            <person name="Hilario S."/>
            <person name="Van de Peer Y."/>
            <person name="Esteves A.C."/>
            <person name="Alves A."/>
        </authorList>
    </citation>
    <scope>NUCLEOTIDE SEQUENCE</scope>
    <source>
        <strain evidence="9">MUM 19.33</strain>
    </source>
</reference>
<dbReference type="Gene3D" id="1.20.1250.20">
    <property type="entry name" value="MFS general substrate transporter like domains"/>
    <property type="match status" value="1"/>
</dbReference>
<keyword evidence="3" id="KW-0813">Transport</keyword>
<feature type="transmembrane region" description="Helical" evidence="7">
    <location>
        <begin position="313"/>
        <end position="333"/>
    </location>
</feature>
<dbReference type="PANTHER" id="PTHR23501">
    <property type="entry name" value="MAJOR FACILITATOR SUPERFAMILY"/>
    <property type="match status" value="1"/>
</dbReference>
<dbReference type="InterPro" id="IPR036259">
    <property type="entry name" value="MFS_trans_sf"/>
</dbReference>
<dbReference type="InterPro" id="IPR011701">
    <property type="entry name" value="MFS"/>
</dbReference>
<evidence type="ECO:0000256" key="4">
    <source>
        <dbReference type="ARBA" id="ARBA00022692"/>
    </source>
</evidence>